<reference evidence="1" key="1">
    <citation type="submission" date="2020-05" db="EMBL/GenBank/DDBJ databases">
        <authorList>
            <person name="Chiriac C."/>
            <person name="Salcher M."/>
            <person name="Ghai R."/>
            <person name="Kavagutti S V."/>
        </authorList>
    </citation>
    <scope>NUCLEOTIDE SEQUENCE</scope>
</reference>
<sequence>MPATNSVQSRLSAPGHGFGGSLKVSYGEVAFSGTITTADAATVLNLPIGAIIHSVTIEADDLDTNGTPTITLNVGDAGSANRYLAASTVAQAGTAAVATAATGLLYTVTGTSDTAVRIAVAANAATSAAGNVRVAVAYWLAVV</sequence>
<gene>
    <name evidence="1" type="ORF">UFOVP368_10</name>
</gene>
<accession>A0A6J7X2F0</accession>
<name>A0A6J7X2F0_9CAUD</name>
<organism evidence="1">
    <name type="scientific">uncultured Caudovirales phage</name>
    <dbReference type="NCBI Taxonomy" id="2100421"/>
    <lineage>
        <taxon>Viruses</taxon>
        <taxon>Duplodnaviria</taxon>
        <taxon>Heunggongvirae</taxon>
        <taxon>Uroviricota</taxon>
        <taxon>Caudoviricetes</taxon>
        <taxon>Peduoviridae</taxon>
        <taxon>Maltschvirus</taxon>
        <taxon>Maltschvirus maltsch</taxon>
    </lineage>
</organism>
<proteinExistence type="predicted"/>
<dbReference type="EMBL" id="LR798303">
    <property type="protein sequence ID" value="CAB5222474.1"/>
    <property type="molecule type" value="Genomic_DNA"/>
</dbReference>
<evidence type="ECO:0000313" key="1">
    <source>
        <dbReference type="EMBL" id="CAB5222474.1"/>
    </source>
</evidence>
<protein>
    <submittedName>
        <fullName evidence="1">Uncharacterized protein</fullName>
    </submittedName>
</protein>